<feature type="transmembrane region" description="Helical" evidence="1">
    <location>
        <begin position="100"/>
        <end position="123"/>
    </location>
</feature>
<proteinExistence type="predicted"/>
<keyword evidence="3" id="KW-1185">Reference proteome</keyword>
<reference evidence="2 3" key="1">
    <citation type="submission" date="2019-02" db="EMBL/GenBank/DDBJ databases">
        <title>Deep-cultivation of Planctomycetes and their phenomic and genomic characterization uncovers novel biology.</title>
        <authorList>
            <person name="Wiegand S."/>
            <person name="Jogler M."/>
            <person name="Boedeker C."/>
            <person name="Pinto D."/>
            <person name="Vollmers J."/>
            <person name="Rivas-Marin E."/>
            <person name="Kohn T."/>
            <person name="Peeters S.H."/>
            <person name="Heuer A."/>
            <person name="Rast P."/>
            <person name="Oberbeckmann S."/>
            <person name="Bunk B."/>
            <person name="Jeske O."/>
            <person name="Meyerdierks A."/>
            <person name="Storesund J.E."/>
            <person name="Kallscheuer N."/>
            <person name="Luecker S."/>
            <person name="Lage O.M."/>
            <person name="Pohl T."/>
            <person name="Merkel B.J."/>
            <person name="Hornburger P."/>
            <person name="Mueller R.-W."/>
            <person name="Bruemmer F."/>
            <person name="Labrenz M."/>
            <person name="Spormann A.M."/>
            <person name="Op Den Camp H."/>
            <person name="Overmann J."/>
            <person name="Amann R."/>
            <person name="Jetten M.S.M."/>
            <person name="Mascher T."/>
            <person name="Medema M.H."/>
            <person name="Devos D.P."/>
            <person name="Kaster A.-K."/>
            <person name="Ovreas L."/>
            <person name="Rohde M."/>
            <person name="Galperin M.Y."/>
            <person name="Jogler C."/>
        </authorList>
    </citation>
    <scope>NUCLEOTIDE SEQUENCE [LARGE SCALE GENOMIC DNA]</scope>
    <source>
        <strain evidence="2 3">Pla52o</strain>
    </source>
</reference>
<protein>
    <submittedName>
        <fullName evidence="2">Uncharacterized protein</fullName>
    </submittedName>
</protein>
<dbReference type="AlphaFoldDB" id="A0A5C6BDS5"/>
<dbReference type="EMBL" id="SJPT01000019">
    <property type="protein sequence ID" value="TWU10345.1"/>
    <property type="molecule type" value="Genomic_DNA"/>
</dbReference>
<accession>A0A5C6BDS5</accession>
<evidence type="ECO:0000256" key="1">
    <source>
        <dbReference type="SAM" id="Phobius"/>
    </source>
</evidence>
<feature type="transmembrane region" description="Helical" evidence="1">
    <location>
        <begin position="32"/>
        <end position="49"/>
    </location>
</feature>
<gene>
    <name evidence="2" type="ORF">Pla52o_57190</name>
</gene>
<comment type="caution">
    <text evidence="2">The sequence shown here is derived from an EMBL/GenBank/DDBJ whole genome shotgun (WGS) entry which is preliminary data.</text>
</comment>
<keyword evidence="1" id="KW-0812">Transmembrane</keyword>
<feature type="transmembrane region" description="Helical" evidence="1">
    <location>
        <begin position="7"/>
        <end position="26"/>
    </location>
</feature>
<evidence type="ECO:0000313" key="3">
    <source>
        <dbReference type="Proteomes" id="UP000316304"/>
    </source>
</evidence>
<organism evidence="2 3">
    <name type="scientific">Novipirellula galeiformis</name>
    <dbReference type="NCBI Taxonomy" id="2528004"/>
    <lineage>
        <taxon>Bacteria</taxon>
        <taxon>Pseudomonadati</taxon>
        <taxon>Planctomycetota</taxon>
        <taxon>Planctomycetia</taxon>
        <taxon>Pirellulales</taxon>
        <taxon>Pirellulaceae</taxon>
        <taxon>Novipirellula</taxon>
    </lineage>
</organism>
<dbReference type="RefSeq" id="WP_146597578.1">
    <property type="nucleotide sequence ID" value="NZ_SJPT01000019.1"/>
</dbReference>
<feature type="transmembrane region" description="Helical" evidence="1">
    <location>
        <begin position="56"/>
        <end position="80"/>
    </location>
</feature>
<sequence length="236" mass="25792">MQFSLQHLLYLTSLVAAQLMLRSYWISTGVPANAAMISLSLAAIIAFYLGWTRHRILHAGLLAGATAMLSALAIATEVMFGSTATNFIPVDQKGMLPNLVALVVISIAGVVLGTFLAYLSCLIRSWIASHDSYRMARIAAAAAVLSLLVLCCSPLRGVSDAHAKRVRSAMSQQQVEAILGPPNPLPDLRRKGESFWDAFTHFGRRYVRVHVIYDSDGIVLSADSDGSWTTRPWLYW</sequence>
<name>A0A5C6BDS5_9BACT</name>
<keyword evidence="1" id="KW-1133">Transmembrane helix</keyword>
<feature type="transmembrane region" description="Helical" evidence="1">
    <location>
        <begin position="135"/>
        <end position="156"/>
    </location>
</feature>
<dbReference type="Proteomes" id="UP000316304">
    <property type="component" value="Unassembled WGS sequence"/>
</dbReference>
<evidence type="ECO:0000313" key="2">
    <source>
        <dbReference type="EMBL" id="TWU10345.1"/>
    </source>
</evidence>
<keyword evidence="1" id="KW-0472">Membrane</keyword>